<dbReference type="InterPro" id="IPR036866">
    <property type="entry name" value="RibonucZ/Hydroxyglut_hydro"/>
</dbReference>
<dbReference type="Pfam" id="PF12706">
    <property type="entry name" value="Lactamase_B_2"/>
    <property type="match status" value="1"/>
</dbReference>
<dbReference type="EMBL" id="LT965928">
    <property type="protein sequence ID" value="SOU41398.1"/>
    <property type="molecule type" value="Genomic_DNA"/>
</dbReference>
<dbReference type="SMART" id="SM00849">
    <property type="entry name" value="Lactamase_B"/>
    <property type="match status" value="1"/>
</dbReference>
<feature type="chain" id="PRO_5014436805" evidence="2">
    <location>
        <begin position="28"/>
        <end position="337"/>
    </location>
</feature>
<dbReference type="EC" id="3.1.6.1" evidence="4"/>
<dbReference type="PANTHER" id="PTHR46018">
    <property type="entry name" value="ZINC PHOSPHODIESTERASE ELAC PROTEIN 1"/>
    <property type="match status" value="1"/>
</dbReference>
<proteinExistence type="predicted"/>
<evidence type="ECO:0000313" key="4">
    <source>
        <dbReference type="EMBL" id="SOU41398.1"/>
    </source>
</evidence>
<dbReference type="InterPro" id="IPR001279">
    <property type="entry name" value="Metallo-B-lactamas"/>
</dbReference>
<evidence type="ECO:0000259" key="3">
    <source>
        <dbReference type="SMART" id="SM00849"/>
    </source>
</evidence>
<feature type="signal peptide" evidence="2">
    <location>
        <begin position="1"/>
        <end position="27"/>
    </location>
</feature>
<evidence type="ECO:0000313" key="5">
    <source>
        <dbReference type="Proteomes" id="UP000238288"/>
    </source>
</evidence>
<feature type="domain" description="Metallo-beta-lactamase" evidence="3">
    <location>
        <begin position="59"/>
        <end position="269"/>
    </location>
</feature>
<gene>
    <name evidence="4" type="primary">atsA</name>
    <name evidence="4" type="ORF">PCAR9_A30578</name>
</gene>
<dbReference type="GO" id="GO:0042781">
    <property type="term" value="F:3'-tRNA processing endoribonuclease activity"/>
    <property type="evidence" value="ECO:0007669"/>
    <property type="project" value="TreeGrafter"/>
</dbReference>
<dbReference type="GO" id="GO:0004065">
    <property type="term" value="F:arylsulfatase activity"/>
    <property type="evidence" value="ECO:0007669"/>
    <property type="project" value="UniProtKB-EC"/>
</dbReference>
<dbReference type="Gene3D" id="3.60.15.10">
    <property type="entry name" value="Ribonuclease Z/Hydroxyacylglutathione hydrolase-like"/>
    <property type="match status" value="1"/>
</dbReference>
<reference evidence="4 5" key="1">
    <citation type="submission" date="2017-11" db="EMBL/GenBank/DDBJ databases">
        <authorList>
            <person name="Han C.G."/>
        </authorList>
    </citation>
    <scope>NUCLEOTIDE SEQUENCE [LARGE SCALE GENOMIC DNA]</scope>
    <source>
        <strain evidence="5">ATCC 43555</strain>
    </source>
</reference>
<keyword evidence="2" id="KW-0732">Signal</keyword>
<dbReference type="Proteomes" id="UP000238288">
    <property type="component" value="Chromosome PCAR9a"/>
</dbReference>
<protein>
    <submittedName>
        <fullName evidence="4">Arylsulfatase, family S4</fullName>
        <ecNumber evidence="4">3.1.6.1</ecNumber>
    </submittedName>
</protein>
<dbReference type="SUPFAM" id="SSF56281">
    <property type="entry name" value="Metallo-hydrolase/oxidoreductase"/>
    <property type="match status" value="1"/>
</dbReference>
<evidence type="ECO:0000256" key="1">
    <source>
        <dbReference type="ARBA" id="ARBA00022801"/>
    </source>
</evidence>
<accession>A0A2K4XAQ2</accession>
<evidence type="ECO:0000256" key="2">
    <source>
        <dbReference type="SAM" id="SignalP"/>
    </source>
</evidence>
<dbReference type="InterPro" id="IPR044094">
    <property type="entry name" value="AtsA-like_MBL-fold"/>
</dbReference>
<dbReference type="PANTHER" id="PTHR46018:SF2">
    <property type="entry name" value="ZINC PHOSPHODIESTERASE ELAC PROTEIN 1"/>
    <property type="match status" value="1"/>
</dbReference>
<name>A0A2K4XAQ2_PSEVC</name>
<keyword evidence="1 4" id="KW-0378">Hydrolase</keyword>
<dbReference type="CDD" id="cd07719">
    <property type="entry name" value="arylsulfatase_AtsA-like_MBL-fold"/>
    <property type="match status" value="1"/>
</dbReference>
<dbReference type="AlphaFoldDB" id="A0A2K4XAQ2"/>
<sequence>MTSIKRAHTMQKISIIFNLFLSLGCLAFTFNGSASETKNEWITLGTMAGPIPNAKHSQPANAMLVNGNTYVVDAGDGTAGQLAKVGLDIKNVDAVFLSHLHFDHTGGLPAILSLRWQTSARNELVVYGPPGTQQTVDGIFEYMTYGTLGHYGVPGQVPAPANTNIKVVEVEDGTQLKLPDFTVDVIRNSHYSWPKGSEEWKKFQALSFKFSLQDYTVVYTGDTGPSSAVEKLSSGVDLLVSEMMDIDHTVNMIKETNPQMPKGKFIGIHKHLSKHHLSPKQVGELAKAANVGSLVITHMAPGLDTQAEIDFYTKQVASEYKGPISVAQDLNRYELKR</sequence>
<organism evidence="4 5">
    <name type="scientific">Pseudoalteromonas carrageenovora IAM 12662</name>
    <dbReference type="NCBI Taxonomy" id="1314868"/>
    <lineage>
        <taxon>Bacteria</taxon>
        <taxon>Pseudomonadati</taxon>
        <taxon>Pseudomonadota</taxon>
        <taxon>Gammaproteobacteria</taxon>
        <taxon>Alteromonadales</taxon>
        <taxon>Pseudoalteromonadaceae</taxon>
        <taxon>Pseudoalteromonas</taxon>
    </lineage>
</organism>
<dbReference type="PROSITE" id="PS51257">
    <property type="entry name" value="PROKAR_LIPOPROTEIN"/>
    <property type="match status" value="1"/>
</dbReference>